<feature type="domain" description="Tag1 C-terminal" evidence="3">
    <location>
        <begin position="475"/>
        <end position="587"/>
    </location>
</feature>
<dbReference type="Proteomes" id="UP000019804">
    <property type="component" value="Unassembled WGS sequence"/>
</dbReference>
<feature type="transmembrane region" description="Helical" evidence="2">
    <location>
        <begin position="88"/>
        <end position="108"/>
    </location>
</feature>
<organism evidence="6 7">
    <name type="scientific">Aspergillus ruber (strain CBS 135680)</name>
    <dbReference type="NCBI Taxonomy" id="1388766"/>
    <lineage>
        <taxon>Eukaryota</taxon>
        <taxon>Fungi</taxon>
        <taxon>Dikarya</taxon>
        <taxon>Ascomycota</taxon>
        <taxon>Pezizomycotina</taxon>
        <taxon>Eurotiomycetes</taxon>
        <taxon>Eurotiomycetidae</taxon>
        <taxon>Eurotiales</taxon>
        <taxon>Aspergillaceae</taxon>
        <taxon>Aspergillus</taxon>
        <taxon>Aspergillus subgen. Aspergillus</taxon>
    </lineage>
</organism>
<name>A0A017SNS1_ASPRC</name>
<dbReference type="OrthoDB" id="5596576at2759"/>
<dbReference type="Pfam" id="PF26150">
    <property type="entry name" value="LEA-2_4"/>
    <property type="match status" value="1"/>
</dbReference>
<dbReference type="GO" id="GO:0000329">
    <property type="term" value="C:fungal-type vacuole membrane"/>
    <property type="evidence" value="ECO:0007669"/>
    <property type="project" value="InterPro"/>
</dbReference>
<proteinExistence type="predicted"/>
<evidence type="ECO:0000259" key="3">
    <source>
        <dbReference type="Pfam" id="PF22786"/>
    </source>
</evidence>
<evidence type="ECO:0000256" key="2">
    <source>
        <dbReference type="SAM" id="Phobius"/>
    </source>
</evidence>
<feature type="domain" description="Tag1-like fourth Ig-like" evidence="4">
    <location>
        <begin position="599"/>
        <end position="714"/>
    </location>
</feature>
<dbReference type="HOGENOM" id="CLU_006918_0_0_1"/>
<feature type="domain" description="Tag1-like fifth Ig-like" evidence="5">
    <location>
        <begin position="741"/>
        <end position="851"/>
    </location>
</feature>
<protein>
    <recommendedName>
        <fullName evidence="8">Pre-rRNA processing protein</fullName>
    </recommendedName>
</protein>
<feature type="region of interest" description="Disordered" evidence="1">
    <location>
        <begin position="1"/>
        <end position="49"/>
    </location>
</feature>
<dbReference type="Pfam" id="PF26153">
    <property type="entry name" value="LEA-2L_5"/>
    <property type="match status" value="1"/>
</dbReference>
<keyword evidence="2" id="KW-1133">Transmembrane helix</keyword>
<dbReference type="AlphaFoldDB" id="A0A017SNS1"/>
<dbReference type="InterPro" id="IPR046368">
    <property type="entry name" value="Tag1"/>
</dbReference>
<dbReference type="InterPro" id="IPR055011">
    <property type="entry name" value="Tag1_C"/>
</dbReference>
<dbReference type="EMBL" id="KK088414">
    <property type="protein sequence ID" value="EYE97925.1"/>
    <property type="molecule type" value="Genomic_DNA"/>
</dbReference>
<keyword evidence="7" id="KW-1185">Reference proteome</keyword>
<dbReference type="RefSeq" id="XP_040641613.1">
    <property type="nucleotide sequence ID" value="XM_040783799.1"/>
</dbReference>
<evidence type="ECO:0000256" key="1">
    <source>
        <dbReference type="SAM" id="MobiDB-lite"/>
    </source>
</evidence>
<dbReference type="Pfam" id="PF22786">
    <property type="entry name" value="Tag1_C"/>
    <property type="match status" value="1"/>
</dbReference>
<keyword evidence="2" id="KW-0472">Membrane</keyword>
<dbReference type="InterPro" id="IPR059066">
    <property type="entry name" value="Ig_Tag1-like_5th"/>
</dbReference>
<dbReference type="InterPro" id="IPR059065">
    <property type="entry name" value="Ig_Tag1-like_4th"/>
</dbReference>
<evidence type="ECO:0000259" key="4">
    <source>
        <dbReference type="Pfam" id="PF26150"/>
    </source>
</evidence>
<dbReference type="GeneID" id="63698923"/>
<gene>
    <name evidence="6" type="ORF">EURHEDRAFT_449269</name>
</gene>
<dbReference type="PANTHER" id="PTHR35895">
    <property type="entry name" value="CHROMOSOME 16, WHOLE GENOME SHOTGUN SEQUENCE"/>
    <property type="match status" value="1"/>
</dbReference>
<evidence type="ECO:0000313" key="6">
    <source>
        <dbReference type="EMBL" id="EYE97925.1"/>
    </source>
</evidence>
<evidence type="ECO:0008006" key="8">
    <source>
        <dbReference type="Google" id="ProtNLM"/>
    </source>
</evidence>
<dbReference type="Pfam" id="PF26174">
    <property type="entry name" value="LEA-2_1"/>
    <property type="match status" value="1"/>
</dbReference>
<evidence type="ECO:0000313" key="7">
    <source>
        <dbReference type="Proteomes" id="UP000019804"/>
    </source>
</evidence>
<accession>A0A017SNS1</accession>
<dbReference type="PANTHER" id="PTHR35895:SF3">
    <property type="entry name" value="PRE-RRNA PROCESSING PROTEIN"/>
    <property type="match status" value="1"/>
</dbReference>
<reference evidence="7" key="1">
    <citation type="journal article" date="2014" name="Nat. Commun.">
        <title>Genomic adaptations of the halophilic Dead Sea filamentous fungus Eurotium rubrum.</title>
        <authorList>
            <person name="Kis-Papo T."/>
            <person name="Weig A.R."/>
            <person name="Riley R."/>
            <person name="Persoh D."/>
            <person name="Salamov A."/>
            <person name="Sun H."/>
            <person name="Lipzen A."/>
            <person name="Wasser S.P."/>
            <person name="Rambold G."/>
            <person name="Grigoriev I.V."/>
            <person name="Nevo E."/>
        </authorList>
    </citation>
    <scope>NUCLEOTIDE SEQUENCE [LARGE SCALE GENOMIC DNA]</scope>
    <source>
        <strain evidence="7">CBS 135680</strain>
    </source>
</reference>
<evidence type="ECO:0000259" key="5">
    <source>
        <dbReference type="Pfam" id="PF26153"/>
    </source>
</evidence>
<keyword evidence="2" id="KW-0812">Transmembrane</keyword>
<sequence>MADEEDRPLLDGGPESSSHPQPPSAMDSSATLMEQEPRPYELASESTPLLARRDDDEALAYGTDTTQRRSSFSDDVSKKSRSRLRWPIIFTLVLLATVLAVLIFAFAAPAAVKRYAEEATVFKPTHLSIDSATSNGVQARVQGDFVFDANRVQRGTVRNLGRMATWIGREIETSQSDLEVYLPEYGNVLVGTASLPSIKVNVRNGHTNHVDVLADLATGDIPGIRAVAMDWLEGRLGQLRVKGKATLHLKSGLLSLGRQTVFKSIAFEESDFPRIPDIKVDKLIVRDQDISAEKGAMVVDASITTMLDLPFAVRIPPLGFKVLVPNCSPGEPHISVADVRTEEVQIDPDQFTRMDVGGLIKGLSEELTTTCPGQEDSPLDFLVRSYINGRTTTIYVRGAESASLGTPLWMVDLLKSVTVPLQFTGHALDNLIQNFTMSNVHFSLPDPFANPNSPEASPRVSALVKVLIELPKQLNLTVDIPHIRADANVLYHGKKLGVLELHKWQPANSTRTVDANGSPALFVDFTMKDVPLRVTDEDAMADILQALIFLGKSVQLHIAAAVDTEVATGLGNVAVRRVPAEGDVDVKPPYGGSLNQLNPRVESLELGPTTESSALIKTRINVTNPTEYSATVPLADFVLLYNTTPVAHVSTRDISIVPGVNTGIPVDFLWSPMDASGSDGISAGREMMSQYASGYNTTVSIKTHQGTFPTFPKLGEAMSKLAFDMQVPQLPVPRSHDDTNDDGKSHFVQSAMYLHLFSSTADFIISSPLSKTTIEITSVNATAFYEHDEVVGQIDYRFPFHVPPGLSRSPRLPVDLDLSTIGYGAIKEALGGSLKMNTLAEVGVRIEHYRTIIDYSGRGISAHIRL</sequence>